<keyword evidence="6" id="KW-1185">Reference proteome</keyword>
<dbReference type="GeneID" id="93791072"/>
<reference evidence="3 6" key="1">
    <citation type="submission" date="2018-01" db="EMBL/GenBank/DDBJ databases">
        <title>Complete genome sequence of Staphylococcus Scheliferi isolated from human.</title>
        <authorList>
            <person name="Abouelkhair M.A."/>
            <person name="Bemis D.A."/>
            <person name="Kania S.A."/>
        </authorList>
    </citation>
    <scope>NUCLEOTIDE SEQUENCE [LARGE SCALE GENOMIC DNA]</scope>
    <source>
        <strain evidence="3 6">ATCC 43808</strain>
    </source>
</reference>
<dbReference type="AlphaFoldDB" id="A0A7Z7QRJ9"/>
<dbReference type="Proteomes" id="UP000264146">
    <property type="component" value="Chromosome"/>
</dbReference>
<dbReference type="Gene3D" id="3.40.50.720">
    <property type="entry name" value="NAD(P)-binding Rossmann-like Domain"/>
    <property type="match status" value="1"/>
</dbReference>
<evidence type="ECO:0000313" key="4">
    <source>
        <dbReference type="EMBL" id="SUM90395.1"/>
    </source>
</evidence>
<proteinExistence type="predicted"/>
<dbReference type="PANTHER" id="PTHR48079:SF6">
    <property type="entry name" value="NAD(P)-BINDING DOMAIN-CONTAINING PROTEIN-RELATED"/>
    <property type="match status" value="1"/>
</dbReference>
<name>A0A7Z7QRJ9_STASC</name>
<dbReference type="PANTHER" id="PTHR48079">
    <property type="entry name" value="PROTEIN YEEZ"/>
    <property type="match status" value="1"/>
</dbReference>
<evidence type="ECO:0000259" key="1">
    <source>
        <dbReference type="Pfam" id="PF01370"/>
    </source>
</evidence>
<evidence type="ECO:0000313" key="6">
    <source>
        <dbReference type="Proteomes" id="UP000572988"/>
    </source>
</evidence>
<reference evidence="4" key="2">
    <citation type="submission" date="2018-06" db="EMBL/GenBank/DDBJ databases">
        <authorList>
            <consortium name="Pathogen Informatics"/>
            <person name="Doyle S."/>
        </authorList>
    </citation>
    <scope>NUCLEOTIDE SEQUENCE [LARGE SCALE GENOMIC DNA]</scope>
    <source>
        <strain evidence="4">NCTC12218</strain>
    </source>
</reference>
<dbReference type="Pfam" id="PF01370">
    <property type="entry name" value="Epimerase"/>
    <property type="match status" value="1"/>
</dbReference>
<gene>
    <name evidence="3" type="ORF">C1O36_09815</name>
    <name evidence="4" type="ORF">NCTC12218_02444</name>
</gene>
<dbReference type="Proteomes" id="UP000572988">
    <property type="component" value="Unassembled WGS sequence"/>
</dbReference>
<dbReference type="EMBL" id="LR962863">
    <property type="protein sequence ID" value="CAD7360742.1"/>
    <property type="molecule type" value="Genomic_DNA"/>
</dbReference>
<dbReference type="EMBL" id="UHEF01000001">
    <property type="protein sequence ID" value="SUM90395.1"/>
    <property type="molecule type" value="Genomic_DNA"/>
</dbReference>
<dbReference type="EMBL" id="POVK01000035">
    <property type="protein sequence ID" value="NHA34766.1"/>
    <property type="molecule type" value="Genomic_DNA"/>
</dbReference>
<dbReference type="SUPFAM" id="SSF51735">
    <property type="entry name" value="NAD(P)-binding Rossmann-fold domains"/>
    <property type="match status" value="1"/>
</dbReference>
<reference evidence="2 5" key="3">
    <citation type="submission" date="2020-11" db="EMBL/GenBank/DDBJ databases">
        <authorList>
            <consortium name="Pathogen Informatics"/>
        </authorList>
    </citation>
    <scope>NUCLEOTIDE SEQUENCE [LARGE SCALE GENOMIC DNA]</scope>
    <source>
        <strain evidence="2 5">NCTC12218</strain>
    </source>
</reference>
<evidence type="ECO:0000313" key="3">
    <source>
        <dbReference type="EMBL" id="NHA34766.1"/>
    </source>
</evidence>
<evidence type="ECO:0000313" key="5">
    <source>
        <dbReference type="Proteomes" id="UP000264146"/>
    </source>
</evidence>
<organism evidence="4">
    <name type="scientific">Staphylococcus schleiferi</name>
    <dbReference type="NCBI Taxonomy" id="1295"/>
    <lineage>
        <taxon>Bacteria</taxon>
        <taxon>Bacillati</taxon>
        <taxon>Bacillota</taxon>
        <taxon>Bacilli</taxon>
        <taxon>Bacillales</taxon>
        <taxon>Staphylococcaceae</taxon>
        <taxon>Staphylococcus</taxon>
    </lineage>
</organism>
<feature type="domain" description="NAD-dependent epimerase/dehydratase" evidence="1">
    <location>
        <begin position="4"/>
        <end position="221"/>
    </location>
</feature>
<dbReference type="GO" id="GO:0005737">
    <property type="term" value="C:cytoplasm"/>
    <property type="evidence" value="ECO:0007669"/>
    <property type="project" value="TreeGrafter"/>
</dbReference>
<sequence length="284" mass="31468">MKKIFVTGATGLIGMKLTQRLIQEGYEVAGFTTSQNGKARLEQLGAKAWIGNILEPKTIEPALRDFKPDVIMHQITDLKNVDMSANTKVRVEGTRNLVDLALKYNIQHIISQSLAFMYAPGASLADEQTALDTESSGDRKITVDGVIGLEKESQRLSHAVILRYGMMYGEGTWYGKGGMIYNQFKAGKAQVSKGVTSFVHIEDTVEAAVAALTLEPGIYNITDDEPVGGEEWANWYAQQLQVSPEIEFFPAQPFERGASNQKYKAHQGTLRYPSWRDGMVIDEN</sequence>
<dbReference type="GO" id="GO:0004029">
    <property type="term" value="F:aldehyde dehydrogenase (NAD+) activity"/>
    <property type="evidence" value="ECO:0007669"/>
    <property type="project" value="TreeGrafter"/>
</dbReference>
<dbReference type="InterPro" id="IPR036291">
    <property type="entry name" value="NAD(P)-bd_dom_sf"/>
</dbReference>
<dbReference type="RefSeq" id="WP_016425623.1">
    <property type="nucleotide sequence ID" value="NZ_CABKRV010000002.1"/>
</dbReference>
<evidence type="ECO:0000313" key="2">
    <source>
        <dbReference type="EMBL" id="CAD7360742.1"/>
    </source>
</evidence>
<accession>A0A7Z7QRJ9</accession>
<protein>
    <submittedName>
        <fullName evidence="3">NAD(P)-dependent oxidoreductase</fullName>
    </submittedName>
    <submittedName>
        <fullName evidence="4">Putative NAD-dependent epimerase/dehydratase</fullName>
    </submittedName>
</protein>
<dbReference type="InterPro" id="IPR051783">
    <property type="entry name" value="NAD(P)-dependent_oxidoreduct"/>
</dbReference>
<dbReference type="InterPro" id="IPR001509">
    <property type="entry name" value="Epimerase_deHydtase"/>
</dbReference>